<evidence type="ECO:0000256" key="3">
    <source>
        <dbReference type="SAM" id="MobiDB-lite"/>
    </source>
</evidence>
<dbReference type="OrthoDB" id="9793681at2"/>
<evidence type="ECO:0000256" key="2">
    <source>
        <dbReference type="HAMAP-Rule" id="MF_01477"/>
    </source>
</evidence>
<dbReference type="GO" id="GO:0017148">
    <property type="term" value="P:negative regulation of translation"/>
    <property type="evidence" value="ECO:0007669"/>
    <property type="project" value="UniProtKB-UniRule"/>
</dbReference>
<dbReference type="PANTHER" id="PTHR21043">
    <property type="entry name" value="IOJAP SUPERFAMILY ORTHOLOG"/>
    <property type="match status" value="1"/>
</dbReference>
<dbReference type="KEGG" id="ote:Oter_1761"/>
<sequence length="148" mass="16455">MKGKSPSPLELVKLCCRALDEKKAEDVRVLDVSEQSSITDYLVVATGTSDPHLRALRVELEKAIDASGTRILGMETVQDSGWFVVDLFDVMVHIFSPAVRERYGLENLWKDAIEVSVPKLLAAPKASRPRSPKRVSAARKPVKKRSKK</sequence>
<evidence type="ECO:0000313" key="5">
    <source>
        <dbReference type="Proteomes" id="UP000007013"/>
    </source>
</evidence>
<feature type="compositionally biased region" description="Basic residues" evidence="3">
    <location>
        <begin position="127"/>
        <end position="148"/>
    </location>
</feature>
<keyword evidence="2" id="KW-0963">Cytoplasm</keyword>
<gene>
    <name evidence="2" type="primary">rsfS</name>
    <name evidence="4" type="ordered locus">Oter_1761</name>
</gene>
<dbReference type="STRING" id="452637.Oter_1761"/>
<comment type="subunit">
    <text evidence="2">Interacts with ribosomal protein uL14 (rplN).</text>
</comment>
<dbReference type="SUPFAM" id="SSF81301">
    <property type="entry name" value="Nucleotidyltransferase"/>
    <property type="match status" value="1"/>
</dbReference>
<protein>
    <recommendedName>
        <fullName evidence="2">Ribosomal silencing factor RsfS</fullName>
    </recommendedName>
</protein>
<feature type="region of interest" description="Disordered" evidence="3">
    <location>
        <begin position="124"/>
        <end position="148"/>
    </location>
</feature>
<comment type="function">
    <text evidence="2">Functions as a ribosomal silencing factor. Interacts with ribosomal protein uL14 (rplN), blocking formation of intersubunit bridge B8. Prevents association of the 30S and 50S ribosomal subunits and the formation of functional ribosomes, thus repressing translation.</text>
</comment>
<dbReference type="GO" id="GO:0042256">
    <property type="term" value="P:cytosolic ribosome assembly"/>
    <property type="evidence" value="ECO:0007669"/>
    <property type="project" value="UniProtKB-UniRule"/>
</dbReference>
<comment type="similarity">
    <text evidence="1 2">Belongs to the Iojap/RsfS family.</text>
</comment>
<dbReference type="InterPro" id="IPR043519">
    <property type="entry name" value="NT_sf"/>
</dbReference>
<accession>B1ZVV9</accession>
<dbReference type="NCBIfam" id="TIGR00090">
    <property type="entry name" value="rsfS_iojap_ybeB"/>
    <property type="match status" value="1"/>
</dbReference>
<organism evidence="4 5">
    <name type="scientific">Opitutus terrae (strain DSM 11246 / JCM 15787 / PB90-1)</name>
    <dbReference type="NCBI Taxonomy" id="452637"/>
    <lineage>
        <taxon>Bacteria</taxon>
        <taxon>Pseudomonadati</taxon>
        <taxon>Verrucomicrobiota</taxon>
        <taxon>Opitutia</taxon>
        <taxon>Opitutales</taxon>
        <taxon>Opitutaceae</taxon>
        <taxon>Opitutus</taxon>
    </lineage>
</organism>
<dbReference type="AlphaFoldDB" id="B1ZVV9"/>
<dbReference type="RefSeq" id="WP_012374582.1">
    <property type="nucleotide sequence ID" value="NC_010571.1"/>
</dbReference>
<keyword evidence="2" id="KW-0810">Translation regulation</keyword>
<comment type="subcellular location">
    <subcellularLocation>
        <location evidence="2">Cytoplasm</location>
    </subcellularLocation>
</comment>
<dbReference type="GO" id="GO:0005737">
    <property type="term" value="C:cytoplasm"/>
    <property type="evidence" value="ECO:0007669"/>
    <property type="project" value="UniProtKB-SubCell"/>
</dbReference>
<dbReference type="HOGENOM" id="CLU_092688_2_2_0"/>
<dbReference type="Pfam" id="PF02410">
    <property type="entry name" value="RsfS"/>
    <property type="match status" value="1"/>
</dbReference>
<keyword evidence="2" id="KW-0678">Repressor</keyword>
<dbReference type="InterPro" id="IPR004394">
    <property type="entry name" value="Iojap/RsfS/C7orf30"/>
</dbReference>
<evidence type="ECO:0000313" key="4">
    <source>
        <dbReference type="EMBL" id="ACB75045.1"/>
    </source>
</evidence>
<dbReference type="GO" id="GO:0090071">
    <property type="term" value="P:negative regulation of ribosome biogenesis"/>
    <property type="evidence" value="ECO:0007669"/>
    <property type="project" value="UniProtKB-UniRule"/>
</dbReference>
<dbReference type="eggNOG" id="COG0799">
    <property type="taxonomic scope" value="Bacteria"/>
</dbReference>
<keyword evidence="5" id="KW-1185">Reference proteome</keyword>
<dbReference type="HAMAP" id="MF_01477">
    <property type="entry name" value="Iojap_RsfS"/>
    <property type="match status" value="1"/>
</dbReference>
<evidence type="ECO:0000256" key="1">
    <source>
        <dbReference type="ARBA" id="ARBA00010574"/>
    </source>
</evidence>
<dbReference type="PANTHER" id="PTHR21043:SF0">
    <property type="entry name" value="MITOCHONDRIAL ASSEMBLY OF RIBOSOMAL LARGE SUBUNIT PROTEIN 1"/>
    <property type="match status" value="1"/>
</dbReference>
<proteinExistence type="inferred from homology"/>
<dbReference type="GO" id="GO:0043023">
    <property type="term" value="F:ribosomal large subunit binding"/>
    <property type="evidence" value="ECO:0007669"/>
    <property type="project" value="TreeGrafter"/>
</dbReference>
<name>B1ZVV9_OPITP</name>
<dbReference type="Proteomes" id="UP000007013">
    <property type="component" value="Chromosome"/>
</dbReference>
<dbReference type="EMBL" id="CP001032">
    <property type="protein sequence ID" value="ACB75045.1"/>
    <property type="molecule type" value="Genomic_DNA"/>
</dbReference>
<reference evidence="4 5" key="1">
    <citation type="journal article" date="2011" name="J. Bacteriol.">
        <title>Genome sequence of the verrucomicrobium Opitutus terrae PB90-1, an abundant inhabitant of rice paddy soil ecosystems.</title>
        <authorList>
            <person name="van Passel M.W."/>
            <person name="Kant R."/>
            <person name="Palva A."/>
            <person name="Copeland A."/>
            <person name="Lucas S."/>
            <person name="Lapidus A."/>
            <person name="Glavina del Rio T."/>
            <person name="Pitluck S."/>
            <person name="Goltsman E."/>
            <person name="Clum A."/>
            <person name="Sun H."/>
            <person name="Schmutz J."/>
            <person name="Larimer F.W."/>
            <person name="Land M.L."/>
            <person name="Hauser L."/>
            <person name="Kyrpides N."/>
            <person name="Mikhailova N."/>
            <person name="Richardson P.P."/>
            <person name="Janssen P.H."/>
            <person name="de Vos W.M."/>
            <person name="Smidt H."/>
        </authorList>
    </citation>
    <scope>NUCLEOTIDE SEQUENCE [LARGE SCALE GENOMIC DNA]</scope>
    <source>
        <strain evidence="5">DSM 11246 / JCM 15787 / PB90-1</strain>
    </source>
</reference>
<dbReference type="Gene3D" id="3.30.460.10">
    <property type="entry name" value="Beta Polymerase, domain 2"/>
    <property type="match status" value="1"/>
</dbReference>